<evidence type="ECO:0000256" key="5">
    <source>
        <dbReference type="ARBA" id="ARBA00022833"/>
    </source>
</evidence>
<dbReference type="PANTHER" id="PTHR21666">
    <property type="entry name" value="PEPTIDASE-RELATED"/>
    <property type="match status" value="1"/>
</dbReference>
<evidence type="ECO:0000256" key="4">
    <source>
        <dbReference type="ARBA" id="ARBA00022801"/>
    </source>
</evidence>
<proteinExistence type="predicted"/>
<name>A0A090MH42_AFIFE</name>
<keyword evidence="2" id="KW-0645">Protease</keyword>
<keyword evidence="10" id="KW-1185">Reference proteome</keyword>
<evidence type="ECO:0000259" key="8">
    <source>
        <dbReference type="Pfam" id="PF01551"/>
    </source>
</evidence>
<dbReference type="EMBL" id="CCAZ020000001">
    <property type="protein sequence ID" value="CEG06886.1"/>
    <property type="molecule type" value="Genomic_DNA"/>
</dbReference>
<feature type="region of interest" description="Disordered" evidence="7">
    <location>
        <begin position="233"/>
        <end position="252"/>
    </location>
</feature>
<comment type="caution">
    <text evidence="9">The sequence shown here is derived from an EMBL/GenBank/DDBJ whole genome shotgun (WGS) entry which is preliminary data.</text>
</comment>
<dbReference type="PANTHER" id="PTHR21666:SF288">
    <property type="entry name" value="CELL DIVISION PROTEIN YTFB"/>
    <property type="match status" value="1"/>
</dbReference>
<dbReference type="InterPro" id="IPR050570">
    <property type="entry name" value="Cell_wall_metabolism_enzyme"/>
</dbReference>
<dbReference type="Gene3D" id="2.70.70.10">
    <property type="entry name" value="Glucose Permease (Domain IIA)"/>
    <property type="match status" value="1"/>
</dbReference>
<evidence type="ECO:0000313" key="9">
    <source>
        <dbReference type="EMBL" id="CEG06886.1"/>
    </source>
</evidence>
<dbReference type="CDD" id="cd12797">
    <property type="entry name" value="M23_peptidase"/>
    <property type="match status" value="1"/>
</dbReference>
<sequence>MIGLQRPHAALEPHSSDVLGTEIVGPDRHISKIGVFGYHLCLPAGAADRPDELERGTFGPLNRPVGDHGLHHRTTGGQYGRSAPIDLGHEPPLSVDGTEAAVIDRRSVSVQWFSGTILTGLCGAALIGGAVFAPLDGETTFAKVPERVETALRGAFGGADKNAVARKSDRLPPPSEAAAARQVIKVSMVAKVGNREVVRVRPFVRIAGNLTLSSTDLASKVPPFDAQRMLTDVGRTASDSDDSRNPGAAAEPDAEVSFVMRDLGSVLPHAKIAATVPAEEVLNQVRNASNWRGNSGVRYAYNGSSGLKMAYASEGSIDPYRGFEARLVPENVTLLAKTRAQATGGSDAAERVRVVKKGETVESILRDEGASASDAHAIASQLGARGRDGGLREGLKLRILMAPAGPNLPLQPVRVIVANETAIEAVAALSDLGKYVAVDVQSFNASTETASNASDEDDEDDDGTGVRLYQSIYETALRDKVPQQVIDDMVRIYSYDVDFQRKVQAGDSFEVFFAGEDETPAAGEKPEILYAALTTGGETKKYYRFQTPDDGGVDYYDDTGKSAKKFLVRKPVNNAIMRSGFGGRRHPILGFTKMHTGVDWATAYGTPIFASGNGVIEKAEWEGGYGKYIRIKHPNGYETAYGHMSAFAKGMEPGKRVRQGQVIGFVGSTGMSTGAHVHYEILVNGRFVDPMRVKLPRGRSLEGGMLTAFESERDRIDAMMASRSAPKVAQNQPVVTQPPANRVPSLPPISSAVSTR</sequence>
<evidence type="ECO:0000256" key="1">
    <source>
        <dbReference type="ARBA" id="ARBA00001947"/>
    </source>
</evidence>
<keyword evidence="5" id="KW-0862">Zinc</keyword>
<organism evidence="9 10">
    <name type="scientific">Afipia felis</name>
    <name type="common">Cat scratch disease bacillus</name>
    <dbReference type="NCBI Taxonomy" id="1035"/>
    <lineage>
        <taxon>Bacteria</taxon>
        <taxon>Pseudomonadati</taxon>
        <taxon>Pseudomonadota</taxon>
        <taxon>Alphaproteobacteria</taxon>
        <taxon>Hyphomicrobiales</taxon>
        <taxon>Nitrobacteraceae</taxon>
        <taxon>Afipia</taxon>
    </lineage>
</organism>
<dbReference type="SUPFAM" id="SSF51261">
    <property type="entry name" value="Duplicated hybrid motif"/>
    <property type="match status" value="1"/>
</dbReference>
<feature type="compositionally biased region" description="Polar residues" evidence="7">
    <location>
        <begin position="729"/>
        <end position="739"/>
    </location>
</feature>
<reference evidence="9 10" key="1">
    <citation type="journal article" date="2014" name="Genome Announc.">
        <title>Genome Sequence of Afipia felis Strain 76713, Isolated in Hospital Water Using an Amoeba Co-Culture Procedure.</title>
        <authorList>
            <person name="Benamar S."/>
            <person name="La Scola B."/>
            <person name="Croce O."/>
        </authorList>
    </citation>
    <scope>NUCLEOTIDE SEQUENCE [LARGE SCALE GENOMIC DNA]</scope>
    <source>
        <strain evidence="9 10">76713</strain>
    </source>
</reference>
<dbReference type="InterPro" id="IPR011055">
    <property type="entry name" value="Dup_hybrid_motif"/>
</dbReference>
<evidence type="ECO:0000256" key="6">
    <source>
        <dbReference type="ARBA" id="ARBA00023049"/>
    </source>
</evidence>
<evidence type="ECO:0000256" key="7">
    <source>
        <dbReference type="SAM" id="MobiDB-lite"/>
    </source>
</evidence>
<dbReference type="GO" id="GO:0004222">
    <property type="term" value="F:metalloendopeptidase activity"/>
    <property type="evidence" value="ECO:0007669"/>
    <property type="project" value="TreeGrafter"/>
</dbReference>
<accession>A0A090MH42</accession>
<evidence type="ECO:0000256" key="3">
    <source>
        <dbReference type="ARBA" id="ARBA00022723"/>
    </source>
</evidence>
<dbReference type="InterPro" id="IPR016047">
    <property type="entry name" value="M23ase_b-sheet_dom"/>
</dbReference>
<dbReference type="GO" id="GO:0046872">
    <property type="term" value="F:metal ion binding"/>
    <property type="evidence" value="ECO:0007669"/>
    <property type="project" value="UniProtKB-KW"/>
</dbReference>
<dbReference type="STRING" id="1035.BN961_00258"/>
<dbReference type="Pfam" id="PF01551">
    <property type="entry name" value="Peptidase_M23"/>
    <property type="match status" value="1"/>
</dbReference>
<evidence type="ECO:0000313" key="10">
    <source>
        <dbReference type="Proteomes" id="UP000035762"/>
    </source>
</evidence>
<feature type="domain" description="M23ase beta-sheet core" evidence="8">
    <location>
        <begin position="593"/>
        <end position="690"/>
    </location>
</feature>
<keyword evidence="4" id="KW-0378">Hydrolase</keyword>
<evidence type="ECO:0000256" key="2">
    <source>
        <dbReference type="ARBA" id="ARBA00022670"/>
    </source>
</evidence>
<keyword evidence="6" id="KW-0482">Metalloprotease</keyword>
<keyword evidence="3" id="KW-0479">Metal-binding</keyword>
<dbReference type="Gene3D" id="3.10.450.350">
    <property type="match status" value="1"/>
</dbReference>
<comment type="cofactor">
    <cofactor evidence="1">
        <name>Zn(2+)</name>
        <dbReference type="ChEBI" id="CHEBI:29105"/>
    </cofactor>
</comment>
<gene>
    <name evidence="9" type="ORF">BN961_00258</name>
</gene>
<dbReference type="AlphaFoldDB" id="A0A090MH42"/>
<feature type="region of interest" description="Disordered" evidence="7">
    <location>
        <begin position="721"/>
        <end position="756"/>
    </location>
</feature>
<dbReference type="GO" id="GO:0006508">
    <property type="term" value="P:proteolysis"/>
    <property type="evidence" value="ECO:0007669"/>
    <property type="project" value="UniProtKB-KW"/>
</dbReference>
<dbReference type="Proteomes" id="UP000035762">
    <property type="component" value="Unassembled WGS sequence"/>
</dbReference>
<protein>
    <submittedName>
        <fullName evidence="9">Glycyl-glycine endopeptidase ALE-1</fullName>
    </submittedName>
</protein>